<evidence type="ECO:0000313" key="2">
    <source>
        <dbReference type="Proteomes" id="UP001244011"/>
    </source>
</evidence>
<dbReference type="EMBL" id="MU839006">
    <property type="protein sequence ID" value="KAK1768248.1"/>
    <property type="molecule type" value="Genomic_DNA"/>
</dbReference>
<dbReference type="AlphaFoldDB" id="A0AAJ0C165"/>
<reference evidence="1" key="1">
    <citation type="submission" date="2023-06" db="EMBL/GenBank/DDBJ databases">
        <title>Genome-scale phylogeny and comparative genomics of the fungal order Sordariales.</title>
        <authorList>
            <consortium name="Lawrence Berkeley National Laboratory"/>
            <person name="Hensen N."/>
            <person name="Bonometti L."/>
            <person name="Westerberg I."/>
            <person name="Brannstrom I.O."/>
            <person name="Guillou S."/>
            <person name="Cros-Aarteil S."/>
            <person name="Calhoun S."/>
            <person name="Haridas S."/>
            <person name="Kuo A."/>
            <person name="Mondo S."/>
            <person name="Pangilinan J."/>
            <person name="Riley R."/>
            <person name="Labutti K."/>
            <person name="Andreopoulos B."/>
            <person name="Lipzen A."/>
            <person name="Chen C."/>
            <person name="Yanf M."/>
            <person name="Daum C."/>
            <person name="Ng V."/>
            <person name="Clum A."/>
            <person name="Steindorff A."/>
            <person name="Ohm R."/>
            <person name="Martin F."/>
            <person name="Silar P."/>
            <person name="Natvig D."/>
            <person name="Lalanne C."/>
            <person name="Gautier V."/>
            <person name="Ament-Velasquez S.L."/>
            <person name="Kruys A."/>
            <person name="Hutchinson M.I."/>
            <person name="Powell A.J."/>
            <person name="Barry K."/>
            <person name="Miller A.N."/>
            <person name="Grigoriev I.V."/>
            <person name="Debuchy R."/>
            <person name="Gladieux P."/>
            <person name="Thoren M.H."/>
            <person name="Johannesson H."/>
        </authorList>
    </citation>
    <scope>NUCLEOTIDE SEQUENCE</scope>
    <source>
        <strain evidence="1">8032-3</strain>
    </source>
</reference>
<dbReference type="PANTHER" id="PTHR42791">
    <property type="entry name" value="GNAT FAMILY ACETYLTRANSFERASE"/>
    <property type="match status" value="1"/>
</dbReference>
<dbReference type="PANTHER" id="PTHR42791:SF17">
    <property type="entry name" value="ACETYLTRANSFERASE, GNAT FAMILY FAMILY (AFU_ORTHOLOGUE AFUA_8G05690)"/>
    <property type="match status" value="1"/>
</dbReference>
<evidence type="ECO:0000313" key="1">
    <source>
        <dbReference type="EMBL" id="KAK1768248.1"/>
    </source>
</evidence>
<dbReference type="Gene3D" id="3.40.630.30">
    <property type="match status" value="1"/>
</dbReference>
<comment type="caution">
    <text evidence="1">The sequence shown here is derived from an EMBL/GenBank/DDBJ whole genome shotgun (WGS) entry which is preliminary data.</text>
</comment>
<name>A0AAJ0C165_9PEZI</name>
<organism evidence="1 2">
    <name type="scientific">Phialemonium atrogriseum</name>
    <dbReference type="NCBI Taxonomy" id="1093897"/>
    <lineage>
        <taxon>Eukaryota</taxon>
        <taxon>Fungi</taxon>
        <taxon>Dikarya</taxon>
        <taxon>Ascomycota</taxon>
        <taxon>Pezizomycotina</taxon>
        <taxon>Sordariomycetes</taxon>
        <taxon>Sordariomycetidae</taxon>
        <taxon>Cephalothecales</taxon>
        <taxon>Cephalothecaceae</taxon>
        <taxon>Phialemonium</taxon>
    </lineage>
</organism>
<dbReference type="SUPFAM" id="SSF55729">
    <property type="entry name" value="Acyl-CoA N-acyltransferases (Nat)"/>
    <property type="match status" value="1"/>
</dbReference>
<protein>
    <recommendedName>
        <fullName evidence="3">N-acetyltransferase domain-containing protein</fullName>
    </recommendedName>
</protein>
<keyword evidence="2" id="KW-1185">Reference proteome</keyword>
<gene>
    <name evidence="1" type="ORF">QBC33DRAFT_558408</name>
</gene>
<dbReference type="GeneID" id="85313068"/>
<sequence length="235" mass="27082">MVYVVLPALIPDIRRLYDVYFNAFKNDKMGQIMVRLLFPGTLTESEEFRKGHAEGTLSYWHTSDVQYTFKCVDSLTGDIVGIGLGDVYIKKRSDEERAFQGVSWLQGEDRERAEKVVRPLWEMREKLFGGEPYLYVHVVGIEPKFQGLRAGAAMMEWGIDLCERTRLPVYFEASPTVLEMYKKMGFELLKETIVHKAEVLGTDEDITVPLMVRMPKAAKGIGFYEWKEQGYPRFG</sequence>
<dbReference type="RefSeq" id="XP_060284461.1">
    <property type="nucleotide sequence ID" value="XM_060429881.1"/>
</dbReference>
<dbReference type="Proteomes" id="UP001244011">
    <property type="component" value="Unassembled WGS sequence"/>
</dbReference>
<proteinExistence type="predicted"/>
<dbReference type="InterPro" id="IPR052523">
    <property type="entry name" value="Trichothecene_AcTrans"/>
</dbReference>
<evidence type="ECO:0008006" key="3">
    <source>
        <dbReference type="Google" id="ProtNLM"/>
    </source>
</evidence>
<dbReference type="InterPro" id="IPR016181">
    <property type="entry name" value="Acyl_CoA_acyltransferase"/>
</dbReference>
<accession>A0AAJ0C165</accession>